<dbReference type="Pfam" id="PF00440">
    <property type="entry name" value="TetR_N"/>
    <property type="match status" value="1"/>
</dbReference>
<evidence type="ECO:0000256" key="3">
    <source>
        <dbReference type="ARBA" id="ARBA00023125"/>
    </source>
</evidence>
<dbReference type="InterPro" id="IPR036271">
    <property type="entry name" value="Tet_transcr_reg_TetR-rel_C_sf"/>
</dbReference>
<dbReference type="PROSITE" id="PS50977">
    <property type="entry name" value="HTH_TETR_2"/>
    <property type="match status" value="1"/>
</dbReference>
<dbReference type="InterPro" id="IPR050109">
    <property type="entry name" value="HTH-type_TetR-like_transc_reg"/>
</dbReference>
<dbReference type="PRINTS" id="PR00455">
    <property type="entry name" value="HTHTETR"/>
</dbReference>
<gene>
    <name evidence="8" type="ORF">RRH01S_11_03470</name>
</gene>
<sequence>MTVGPGIETQGKGIRRRNSAKGASRREAILAAAMHRFSRDGYQSAAIADVAKDVGLSLPGLLHHFPTKVDLLLAILDKRDLESSVAIDVGQANWHAFLLGLIQIAKYNTSIPEVVRAFAILNAESLTQNHPAKAWFSDRARQLQANIATKLTDGVLRGEVKRDVDCPAIAAEVIAMMDGLQMLWLRDPTSFDMVGAIAGYIGRLIMDLQASPATQV</sequence>
<protein>
    <submittedName>
        <fullName evidence="8">TetR family transcriptional regulator</fullName>
    </submittedName>
</protein>
<evidence type="ECO:0000313" key="9">
    <source>
        <dbReference type="Proteomes" id="UP000026941"/>
    </source>
</evidence>
<keyword evidence="2" id="KW-0805">Transcription regulation</keyword>
<name>A0AA87U6N8_RHIRH</name>
<evidence type="ECO:0000256" key="1">
    <source>
        <dbReference type="ARBA" id="ARBA00022491"/>
    </source>
</evidence>
<dbReference type="InterPro" id="IPR039538">
    <property type="entry name" value="BetI_C"/>
</dbReference>
<organism evidence="8 9">
    <name type="scientific">Rhizobium rhizogenes NBRC 13257</name>
    <dbReference type="NCBI Taxonomy" id="1220581"/>
    <lineage>
        <taxon>Bacteria</taxon>
        <taxon>Pseudomonadati</taxon>
        <taxon>Pseudomonadota</taxon>
        <taxon>Alphaproteobacteria</taxon>
        <taxon>Hyphomicrobiales</taxon>
        <taxon>Rhizobiaceae</taxon>
        <taxon>Rhizobium/Agrobacterium group</taxon>
        <taxon>Rhizobium</taxon>
    </lineage>
</organism>
<dbReference type="InterPro" id="IPR001647">
    <property type="entry name" value="HTH_TetR"/>
</dbReference>
<dbReference type="Gene3D" id="1.10.357.10">
    <property type="entry name" value="Tetracycline Repressor, domain 2"/>
    <property type="match status" value="1"/>
</dbReference>
<evidence type="ECO:0000256" key="6">
    <source>
        <dbReference type="SAM" id="MobiDB-lite"/>
    </source>
</evidence>
<dbReference type="EMBL" id="BAYX01000011">
    <property type="protein sequence ID" value="GAJ95439.1"/>
    <property type="molecule type" value="Genomic_DNA"/>
</dbReference>
<evidence type="ECO:0000313" key="8">
    <source>
        <dbReference type="EMBL" id="GAJ95439.1"/>
    </source>
</evidence>
<dbReference type="SUPFAM" id="SSF46689">
    <property type="entry name" value="Homeodomain-like"/>
    <property type="match status" value="1"/>
</dbReference>
<dbReference type="InterPro" id="IPR009057">
    <property type="entry name" value="Homeodomain-like_sf"/>
</dbReference>
<evidence type="ECO:0000259" key="7">
    <source>
        <dbReference type="PROSITE" id="PS50977"/>
    </source>
</evidence>
<evidence type="ECO:0000256" key="4">
    <source>
        <dbReference type="ARBA" id="ARBA00023163"/>
    </source>
</evidence>
<dbReference type="GO" id="GO:0003700">
    <property type="term" value="F:DNA-binding transcription factor activity"/>
    <property type="evidence" value="ECO:0007669"/>
    <property type="project" value="TreeGrafter"/>
</dbReference>
<keyword evidence="4" id="KW-0804">Transcription</keyword>
<dbReference type="RefSeq" id="WP_015917982.1">
    <property type="nucleotide sequence ID" value="NZ_BAYX01000011.1"/>
</dbReference>
<feature type="region of interest" description="Disordered" evidence="6">
    <location>
        <begin position="1"/>
        <end position="22"/>
    </location>
</feature>
<feature type="DNA-binding region" description="H-T-H motif" evidence="5">
    <location>
        <begin position="46"/>
        <end position="65"/>
    </location>
</feature>
<reference evidence="8 9" key="1">
    <citation type="submission" date="2014-05" db="EMBL/GenBank/DDBJ databases">
        <title>Whole genome shotgun sequence of Rhizobium rhizogenes NBRC 13257.</title>
        <authorList>
            <person name="Katano-Makiyama Y."/>
            <person name="Hosoyama A."/>
            <person name="Hashimoto M."/>
            <person name="Hosoyama Y."/>
            <person name="Noguchi M."/>
            <person name="Tsuchikane K."/>
            <person name="Kimura A."/>
            <person name="Ohji S."/>
            <person name="Ichikawa N."/>
            <person name="Yamazoe A."/>
            <person name="Fujita N."/>
        </authorList>
    </citation>
    <scope>NUCLEOTIDE SEQUENCE [LARGE SCALE GENOMIC DNA]</scope>
    <source>
        <strain evidence="8 9">NBRC 13257</strain>
    </source>
</reference>
<feature type="domain" description="HTH tetR-type" evidence="7">
    <location>
        <begin position="23"/>
        <end position="83"/>
    </location>
</feature>
<evidence type="ECO:0000256" key="2">
    <source>
        <dbReference type="ARBA" id="ARBA00023015"/>
    </source>
</evidence>
<dbReference type="GO" id="GO:0000976">
    <property type="term" value="F:transcription cis-regulatory region binding"/>
    <property type="evidence" value="ECO:0007669"/>
    <property type="project" value="TreeGrafter"/>
</dbReference>
<dbReference type="PANTHER" id="PTHR30055:SF234">
    <property type="entry name" value="HTH-TYPE TRANSCRIPTIONAL REGULATOR BETI"/>
    <property type="match status" value="1"/>
</dbReference>
<keyword evidence="3 5" id="KW-0238">DNA-binding</keyword>
<dbReference type="SUPFAM" id="SSF48498">
    <property type="entry name" value="Tetracyclin repressor-like, C-terminal domain"/>
    <property type="match status" value="1"/>
</dbReference>
<dbReference type="AlphaFoldDB" id="A0AA87U6N8"/>
<accession>A0AA87U6N8</accession>
<dbReference type="PANTHER" id="PTHR30055">
    <property type="entry name" value="HTH-TYPE TRANSCRIPTIONAL REGULATOR RUTR"/>
    <property type="match status" value="1"/>
</dbReference>
<comment type="caution">
    <text evidence="8">The sequence shown here is derived from an EMBL/GenBank/DDBJ whole genome shotgun (WGS) entry which is preliminary data.</text>
</comment>
<dbReference type="Pfam" id="PF13977">
    <property type="entry name" value="TetR_C_6"/>
    <property type="match status" value="1"/>
</dbReference>
<evidence type="ECO:0000256" key="5">
    <source>
        <dbReference type="PROSITE-ProRule" id="PRU00335"/>
    </source>
</evidence>
<proteinExistence type="predicted"/>
<dbReference type="Proteomes" id="UP000026941">
    <property type="component" value="Unassembled WGS sequence"/>
</dbReference>
<keyword evidence="1" id="KW-0678">Repressor</keyword>